<keyword evidence="2" id="KW-1185">Reference proteome</keyword>
<dbReference type="GO" id="GO:0022857">
    <property type="term" value="F:transmembrane transporter activity"/>
    <property type="evidence" value="ECO:0007669"/>
    <property type="project" value="InterPro"/>
</dbReference>
<accession>A0A0N5B104</accession>
<dbReference type="GO" id="GO:0016020">
    <property type="term" value="C:membrane"/>
    <property type="evidence" value="ECO:0007669"/>
    <property type="project" value="InterPro"/>
</dbReference>
<dbReference type="Pfam" id="PF01032">
    <property type="entry name" value="FecCD"/>
    <property type="match status" value="1"/>
</dbReference>
<dbReference type="InterPro" id="IPR000522">
    <property type="entry name" value="ABC_transptr_permease_BtuC"/>
</dbReference>
<name>A0A0N5B104_9BILA</name>
<feature type="transmembrane region" description="Helical" evidence="1">
    <location>
        <begin position="83"/>
        <end position="107"/>
    </location>
</feature>
<feature type="transmembrane region" description="Helical" evidence="1">
    <location>
        <begin position="48"/>
        <end position="71"/>
    </location>
</feature>
<feature type="transmembrane region" description="Helical" evidence="1">
    <location>
        <begin position="20"/>
        <end position="42"/>
    </location>
</feature>
<keyword evidence="1" id="KW-1133">Transmembrane helix</keyword>
<organism evidence="2 3">
    <name type="scientific">Syphacia muris</name>
    <dbReference type="NCBI Taxonomy" id="451379"/>
    <lineage>
        <taxon>Eukaryota</taxon>
        <taxon>Metazoa</taxon>
        <taxon>Ecdysozoa</taxon>
        <taxon>Nematoda</taxon>
        <taxon>Chromadorea</taxon>
        <taxon>Rhabditida</taxon>
        <taxon>Spirurina</taxon>
        <taxon>Oxyuridomorpha</taxon>
        <taxon>Oxyuroidea</taxon>
        <taxon>Oxyuridae</taxon>
        <taxon>Syphacia</taxon>
    </lineage>
</organism>
<evidence type="ECO:0000313" key="3">
    <source>
        <dbReference type="WBParaSite" id="SMUV_0001095601-mRNA-1"/>
    </source>
</evidence>
<dbReference type="Proteomes" id="UP000046393">
    <property type="component" value="Unplaced"/>
</dbReference>
<protein>
    <submittedName>
        <fullName evidence="3">MARVEL domain-containing protein</fullName>
    </submittedName>
</protein>
<feature type="transmembrane region" description="Helical" evidence="1">
    <location>
        <begin position="122"/>
        <end position="141"/>
    </location>
</feature>
<reference evidence="3" key="1">
    <citation type="submission" date="2017-02" db="UniProtKB">
        <authorList>
            <consortium name="WormBaseParasite"/>
        </authorList>
    </citation>
    <scope>IDENTIFICATION</scope>
</reference>
<evidence type="ECO:0000256" key="1">
    <source>
        <dbReference type="SAM" id="Phobius"/>
    </source>
</evidence>
<dbReference type="AlphaFoldDB" id="A0A0N5B104"/>
<dbReference type="WBParaSite" id="SMUV_0001095601-mRNA-1">
    <property type="protein sequence ID" value="SMUV_0001095601-mRNA-1"/>
    <property type="gene ID" value="SMUV_0001095601"/>
</dbReference>
<keyword evidence="1" id="KW-0472">Membrane</keyword>
<sequence length="158" mass="17752">MPAAEKQPEINGRHSLRTSAMVCATIQIIATLGISLVLLIFVNNGRTSMIVVLIAINLLACAVAVIFLLLCVTQRKYGRKYDLILHGYLLSMLAEGLADLFACLYYPLSMLQNLNNWQTESIVQAAVMTGIGIIMLCYQLFQRHVVEEMLTYMEYNFK</sequence>
<evidence type="ECO:0000313" key="2">
    <source>
        <dbReference type="Proteomes" id="UP000046393"/>
    </source>
</evidence>
<keyword evidence="1" id="KW-0812">Transmembrane</keyword>
<proteinExistence type="predicted"/>